<keyword evidence="3" id="KW-1185">Reference proteome</keyword>
<proteinExistence type="predicted"/>
<name>A0A9Q8LF14_PASFU</name>
<protein>
    <recommendedName>
        <fullName evidence="1">Heterokaryon incompatibility domain-containing protein</fullName>
    </recommendedName>
</protein>
<gene>
    <name evidence="2" type="ORF">CLAFUR5_04851</name>
</gene>
<dbReference type="RefSeq" id="XP_047760592.1">
    <property type="nucleotide sequence ID" value="XM_047903999.1"/>
</dbReference>
<accession>A0A9Q8LF14</accession>
<dbReference type="KEGG" id="ffu:CLAFUR5_04851"/>
<dbReference type="PANTHER" id="PTHR24148:SF64">
    <property type="entry name" value="HETEROKARYON INCOMPATIBILITY DOMAIN-CONTAINING PROTEIN"/>
    <property type="match status" value="1"/>
</dbReference>
<feature type="domain" description="Heterokaryon incompatibility" evidence="1">
    <location>
        <begin position="56"/>
        <end position="158"/>
    </location>
</feature>
<dbReference type="Pfam" id="PF06985">
    <property type="entry name" value="HET"/>
    <property type="match status" value="1"/>
</dbReference>
<dbReference type="PANTHER" id="PTHR24148">
    <property type="entry name" value="ANKYRIN REPEAT DOMAIN-CONTAINING PROTEIN 39 HOMOLOG-RELATED"/>
    <property type="match status" value="1"/>
</dbReference>
<dbReference type="Proteomes" id="UP000756132">
    <property type="component" value="Chromosome 4"/>
</dbReference>
<reference evidence="2" key="2">
    <citation type="journal article" date="2022" name="Microb. Genom.">
        <title>A chromosome-scale genome assembly of the tomato pathogen Cladosporium fulvum reveals a compartmentalized genome architecture and the presence of a dispensable chromosome.</title>
        <authorList>
            <person name="Zaccaron A.Z."/>
            <person name="Chen L.H."/>
            <person name="Samaras A."/>
            <person name="Stergiopoulos I."/>
        </authorList>
    </citation>
    <scope>NUCLEOTIDE SEQUENCE</scope>
    <source>
        <strain evidence="2">Race5_Kim</strain>
    </source>
</reference>
<dbReference type="InterPro" id="IPR010730">
    <property type="entry name" value="HET"/>
</dbReference>
<dbReference type="GeneID" id="71984729"/>
<sequence>MASQGGDRSDAVGSEPPYIRLSQGYNIRLVELLPGKPNAALETRLRVHDLEQAPSYDALSYVWGTQKDKKAIVCSGKTLQITRNLEAALRRMRHLDRSKLLWTDAICMCQDDVVEKTHHVGFMDKVYRRADRVLVHMPASSDARPRDVASLVNEHDVRLASRRLQDMPAIADDEGLLDDERWSSLAGLLLRRYGISYTSTHTDWEDWTPDWKANSDYDYSAIDLLSHAKGLGCTDARDRIYAFLGHPLLRSADDNAPIILPNYAKDYTEHRLYTDFTVSLLSSATGIKALSAVEHDEKTILDDDSPSRAIHWTMDIIWNSMGYYSLFSYRVSGIAELLGRLHVDTPSGTLLLEGVFVYTVDRVYQFSEEEEKWPIAGAANALASNHDLSSLLSRIAGAVLAARVEQLVYDRDACWDAMNMSLCTGLTNYECAEDDLQQHRANVAAFWHLLLEVDRAHDFELASLQDMNAPAHPEGSADRFYDDILLACKGRSFFITKQGDLGLGPWIAKPGDQCFVLRSARVPFVLRTVREGCWKLVGECYVHGIMNGGFVDGSDVQWQNLSIN</sequence>
<dbReference type="OrthoDB" id="2157530at2759"/>
<dbReference type="InterPro" id="IPR052895">
    <property type="entry name" value="HetReg/Transcr_Mod"/>
</dbReference>
<evidence type="ECO:0000313" key="3">
    <source>
        <dbReference type="Proteomes" id="UP000756132"/>
    </source>
</evidence>
<organism evidence="2 3">
    <name type="scientific">Passalora fulva</name>
    <name type="common">Tomato leaf mold</name>
    <name type="synonym">Cladosporium fulvum</name>
    <dbReference type="NCBI Taxonomy" id="5499"/>
    <lineage>
        <taxon>Eukaryota</taxon>
        <taxon>Fungi</taxon>
        <taxon>Dikarya</taxon>
        <taxon>Ascomycota</taxon>
        <taxon>Pezizomycotina</taxon>
        <taxon>Dothideomycetes</taxon>
        <taxon>Dothideomycetidae</taxon>
        <taxon>Mycosphaerellales</taxon>
        <taxon>Mycosphaerellaceae</taxon>
        <taxon>Fulvia</taxon>
    </lineage>
</organism>
<dbReference type="EMBL" id="CP090166">
    <property type="protein sequence ID" value="UJO16226.1"/>
    <property type="molecule type" value="Genomic_DNA"/>
</dbReference>
<evidence type="ECO:0000313" key="2">
    <source>
        <dbReference type="EMBL" id="UJO16226.1"/>
    </source>
</evidence>
<reference evidence="2" key="1">
    <citation type="submission" date="2021-12" db="EMBL/GenBank/DDBJ databases">
        <authorList>
            <person name="Zaccaron A."/>
            <person name="Stergiopoulos I."/>
        </authorList>
    </citation>
    <scope>NUCLEOTIDE SEQUENCE</scope>
    <source>
        <strain evidence="2">Race5_Kim</strain>
    </source>
</reference>
<dbReference type="Pfam" id="PF26639">
    <property type="entry name" value="Het-6_barrel"/>
    <property type="match status" value="1"/>
</dbReference>
<evidence type="ECO:0000259" key="1">
    <source>
        <dbReference type="Pfam" id="PF06985"/>
    </source>
</evidence>
<dbReference type="AlphaFoldDB" id="A0A9Q8LF14"/>